<protein>
    <submittedName>
        <fullName evidence="7">His-Xaa-Ser system radical SAM maturase HxsB</fullName>
    </submittedName>
</protein>
<dbReference type="PANTHER" id="PTHR43273:SF8">
    <property type="entry name" value="RADICAL SAM DOMAIN PROTEIN"/>
    <property type="match status" value="1"/>
</dbReference>
<sequence length="480" mass="52559">MLRSIALTAPAASHLVTNRRGEYAILNQDDHLLWRDGAMPGSHPRYDDLLALGFIERPGRGGQALEAAAERTRQAFLLDGPALHIFVVTLRCDHACGYCQVSRAAEGATGFDMSWEDALAAIDRVFEAPAQALTVEFQGGEPALRFDLVECIVLEVERRNADQSRGIRFSLVSTLHHLDEAALEFCRDHQIHISTSIDGPALLHDRQRPNPTRDSFTRTVESLARARAIVGHDGVVAMPTLTRAALDDPRAVIDTYRELGFGSIFLRPISPYGFALKTRRAIGYPMEAFVRFYAQALDYLLALNRAGEPMVETYAAILLRHIFTPFGSGYVDLRSPAGAGLGVLVYNYDGQVYPADEARMAAQTGDGRFALGSVHDRFEDLMASPAMRWLATGAVAEDLPGCGDCAFVPFCGADPVYHAAAHGDPVGDRATSDFCTKHMGLFQILFGHIARSDAQDMRTFTAWAFGRGRDEVIDAGYVPQ</sequence>
<organism evidence="7">
    <name type="scientific">Caulobacter sp. 602-2</name>
    <dbReference type="NCBI Taxonomy" id="2710887"/>
    <lineage>
        <taxon>Bacteria</taxon>
        <taxon>Pseudomonadati</taxon>
        <taxon>Pseudomonadota</taxon>
        <taxon>Alphaproteobacteria</taxon>
        <taxon>Caulobacterales</taxon>
        <taxon>Caulobacteraceae</taxon>
        <taxon>Caulobacter</taxon>
    </lineage>
</organism>
<dbReference type="Gene3D" id="3.20.20.70">
    <property type="entry name" value="Aldolase class I"/>
    <property type="match status" value="1"/>
</dbReference>
<dbReference type="InterPro" id="IPR006638">
    <property type="entry name" value="Elp3/MiaA/NifB-like_rSAM"/>
</dbReference>
<dbReference type="GO" id="GO:0051536">
    <property type="term" value="F:iron-sulfur cluster binding"/>
    <property type="evidence" value="ECO:0007669"/>
    <property type="project" value="UniProtKB-KW"/>
</dbReference>
<evidence type="ECO:0000256" key="2">
    <source>
        <dbReference type="ARBA" id="ARBA00022691"/>
    </source>
</evidence>
<feature type="domain" description="Radical SAM core" evidence="6">
    <location>
        <begin position="78"/>
        <end position="312"/>
    </location>
</feature>
<dbReference type="InterPro" id="IPR024023">
    <property type="entry name" value="rSAM_paired_HxsB"/>
</dbReference>
<keyword evidence="4" id="KW-0408">Iron</keyword>
<name>A0A6G4QSN2_9CAUL</name>
<evidence type="ECO:0000256" key="4">
    <source>
        <dbReference type="ARBA" id="ARBA00023004"/>
    </source>
</evidence>
<dbReference type="InterPro" id="IPR007197">
    <property type="entry name" value="rSAM"/>
</dbReference>
<comment type="caution">
    <text evidence="7">The sequence shown here is derived from an EMBL/GenBank/DDBJ whole genome shotgun (WGS) entry which is preliminary data.</text>
</comment>
<keyword evidence="5" id="KW-0411">Iron-sulfur</keyword>
<proteinExistence type="predicted"/>
<dbReference type="RefSeq" id="WP_165255727.1">
    <property type="nucleotide sequence ID" value="NZ_JAAKGT010000001.1"/>
</dbReference>
<dbReference type="CDD" id="cd01335">
    <property type="entry name" value="Radical_SAM"/>
    <property type="match status" value="1"/>
</dbReference>
<dbReference type="EMBL" id="JAAKGT010000001">
    <property type="protein sequence ID" value="NGM48449.1"/>
    <property type="molecule type" value="Genomic_DNA"/>
</dbReference>
<dbReference type="SUPFAM" id="SSF102114">
    <property type="entry name" value="Radical SAM enzymes"/>
    <property type="match status" value="1"/>
</dbReference>
<dbReference type="PROSITE" id="PS51918">
    <property type="entry name" value="RADICAL_SAM"/>
    <property type="match status" value="1"/>
</dbReference>
<accession>A0A6G4QSN2</accession>
<dbReference type="AlphaFoldDB" id="A0A6G4QSN2"/>
<dbReference type="GO" id="GO:0046872">
    <property type="term" value="F:metal ion binding"/>
    <property type="evidence" value="ECO:0007669"/>
    <property type="project" value="UniProtKB-KW"/>
</dbReference>
<keyword evidence="3" id="KW-0479">Metal-binding</keyword>
<dbReference type="SFLD" id="SFLDG01386">
    <property type="entry name" value="main_SPASM_domain-containing"/>
    <property type="match status" value="1"/>
</dbReference>
<dbReference type="SFLD" id="SFLDG01384">
    <property type="entry name" value="thioether_bond_formation_requi"/>
    <property type="match status" value="1"/>
</dbReference>
<dbReference type="GO" id="GO:0016491">
    <property type="term" value="F:oxidoreductase activity"/>
    <property type="evidence" value="ECO:0007669"/>
    <property type="project" value="InterPro"/>
</dbReference>
<dbReference type="SFLD" id="SFLDG01067">
    <property type="entry name" value="SPASM/twitch_domain_containing"/>
    <property type="match status" value="1"/>
</dbReference>
<dbReference type="SMART" id="SM00729">
    <property type="entry name" value="Elp3"/>
    <property type="match status" value="1"/>
</dbReference>
<comment type="cofactor">
    <cofactor evidence="1">
        <name>[4Fe-4S] cluster</name>
        <dbReference type="ChEBI" id="CHEBI:49883"/>
    </cofactor>
</comment>
<dbReference type="Pfam" id="PF04055">
    <property type="entry name" value="Radical_SAM"/>
    <property type="match status" value="1"/>
</dbReference>
<evidence type="ECO:0000256" key="3">
    <source>
        <dbReference type="ARBA" id="ARBA00022723"/>
    </source>
</evidence>
<dbReference type="InterPro" id="IPR023867">
    <property type="entry name" value="Sulphatase_maturase_rSAM"/>
</dbReference>
<gene>
    <name evidence="7" type="primary">hxsB</name>
    <name evidence="7" type="ORF">G5B46_02390</name>
</gene>
<reference evidence="7" key="1">
    <citation type="submission" date="2020-02" db="EMBL/GenBank/DDBJ databases">
        <authorList>
            <person name="Gao J."/>
            <person name="Sun J."/>
        </authorList>
    </citation>
    <scope>NUCLEOTIDE SEQUENCE</scope>
    <source>
        <strain evidence="7">602-2</strain>
    </source>
</reference>
<dbReference type="InterPro" id="IPR058240">
    <property type="entry name" value="rSAM_sf"/>
</dbReference>
<evidence type="ECO:0000256" key="1">
    <source>
        <dbReference type="ARBA" id="ARBA00001966"/>
    </source>
</evidence>
<evidence type="ECO:0000256" key="5">
    <source>
        <dbReference type="ARBA" id="ARBA00023014"/>
    </source>
</evidence>
<evidence type="ECO:0000313" key="7">
    <source>
        <dbReference type="EMBL" id="NGM48449.1"/>
    </source>
</evidence>
<dbReference type="InterPro" id="IPR013785">
    <property type="entry name" value="Aldolase_TIM"/>
</dbReference>
<dbReference type="SFLD" id="SFLDS00029">
    <property type="entry name" value="Radical_SAM"/>
    <property type="match status" value="1"/>
</dbReference>
<dbReference type="PANTHER" id="PTHR43273">
    <property type="entry name" value="ANAEROBIC SULFATASE-MATURATING ENZYME HOMOLOG ASLB-RELATED"/>
    <property type="match status" value="1"/>
</dbReference>
<keyword evidence="2" id="KW-0949">S-adenosyl-L-methionine</keyword>
<dbReference type="NCBIfam" id="TIGR03978">
    <property type="entry name" value="rSAM_paired_1"/>
    <property type="match status" value="1"/>
</dbReference>
<evidence type="ECO:0000259" key="6">
    <source>
        <dbReference type="PROSITE" id="PS51918"/>
    </source>
</evidence>